<dbReference type="GO" id="GO:0030246">
    <property type="term" value="F:carbohydrate binding"/>
    <property type="evidence" value="ECO:0007669"/>
    <property type="project" value="UniProtKB-UniRule"/>
</dbReference>
<evidence type="ECO:0000259" key="3">
    <source>
        <dbReference type="PROSITE" id="PS51304"/>
    </source>
</evidence>
<evidence type="ECO:0000313" key="4">
    <source>
        <dbReference type="EMBL" id="CAD6189596.1"/>
    </source>
</evidence>
<comment type="caution">
    <text evidence="4">The sequence shown here is derived from an EMBL/GenBank/DDBJ whole genome shotgun (WGS) entry which is preliminary data.</text>
</comment>
<gene>
    <name evidence="4" type="ORF">CAUJ_LOCUS5515</name>
</gene>
<dbReference type="InterPro" id="IPR013320">
    <property type="entry name" value="ConA-like_dom_sf"/>
</dbReference>
<dbReference type="PROSITE" id="PS51304">
    <property type="entry name" value="GALECTIN"/>
    <property type="match status" value="1"/>
</dbReference>
<sequence length="158" mass="18116">MMILHSIAIQFYSEKPIYLTDYMPLRMTVNLNTQMTGLWSYKIYQGWSIGKIKKSSIKSGRDFEIKIIAGQKDYLIFINGKFFDTFTYRVGYHISTCYITIEGPIQFTGATKKCENSSFPDNTDDQQLIAIEDGTIYSYVGPFGGISSFKPKESHDHK</sequence>
<organism evidence="4 5">
    <name type="scientific">Caenorhabditis auriculariae</name>
    <dbReference type="NCBI Taxonomy" id="2777116"/>
    <lineage>
        <taxon>Eukaryota</taxon>
        <taxon>Metazoa</taxon>
        <taxon>Ecdysozoa</taxon>
        <taxon>Nematoda</taxon>
        <taxon>Chromadorea</taxon>
        <taxon>Rhabditida</taxon>
        <taxon>Rhabditina</taxon>
        <taxon>Rhabditomorpha</taxon>
        <taxon>Rhabditoidea</taxon>
        <taxon>Rhabditidae</taxon>
        <taxon>Peloderinae</taxon>
        <taxon>Caenorhabditis</taxon>
    </lineage>
</organism>
<keyword evidence="1 2" id="KW-0430">Lectin</keyword>
<dbReference type="Proteomes" id="UP000835052">
    <property type="component" value="Unassembled WGS sequence"/>
</dbReference>
<evidence type="ECO:0000256" key="1">
    <source>
        <dbReference type="ARBA" id="ARBA00022734"/>
    </source>
</evidence>
<name>A0A8S1H018_9PELO</name>
<dbReference type="Pfam" id="PF00337">
    <property type="entry name" value="Gal-bind_lectin"/>
    <property type="match status" value="1"/>
</dbReference>
<dbReference type="SUPFAM" id="SSF49899">
    <property type="entry name" value="Concanavalin A-like lectins/glucanases"/>
    <property type="match status" value="1"/>
</dbReference>
<proteinExistence type="predicted"/>
<dbReference type="AlphaFoldDB" id="A0A8S1H018"/>
<dbReference type="EMBL" id="CAJGYM010000011">
    <property type="protein sequence ID" value="CAD6189596.1"/>
    <property type="molecule type" value="Genomic_DNA"/>
</dbReference>
<accession>A0A8S1H018</accession>
<reference evidence="4" key="1">
    <citation type="submission" date="2020-10" db="EMBL/GenBank/DDBJ databases">
        <authorList>
            <person name="Kikuchi T."/>
        </authorList>
    </citation>
    <scope>NUCLEOTIDE SEQUENCE</scope>
    <source>
        <strain evidence="4">NKZ352</strain>
    </source>
</reference>
<dbReference type="Gene3D" id="2.60.120.200">
    <property type="match status" value="1"/>
</dbReference>
<keyword evidence="5" id="KW-1185">Reference proteome</keyword>
<feature type="domain" description="Galectin" evidence="3">
    <location>
        <begin position="1"/>
        <end position="113"/>
    </location>
</feature>
<evidence type="ECO:0000313" key="5">
    <source>
        <dbReference type="Proteomes" id="UP000835052"/>
    </source>
</evidence>
<evidence type="ECO:0000256" key="2">
    <source>
        <dbReference type="RuleBase" id="RU102079"/>
    </source>
</evidence>
<protein>
    <recommendedName>
        <fullName evidence="2">Galectin</fullName>
    </recommendedName>
</protein>
<dbReference type="InterPro" id="IPR001079">
    <property type="entry name" value="Galectin_CRD"/>
</dbReference>